<keyword evidence="4 6" id="KW-0862">Zinc</keyword>
<evidence type="ECO:0000256" key="1">
    <source>
        <dbReference type="ARBA" id="ARBA00022670"/>
    </source>
</evidence>
<evidence type="ECO:0000256" key="5">
    <source>
        <dbReference type="ARBA" id="ARBA00023049"/>
    </source>
</evidence>
<evidence type="ECO:0000256" key="3">
    <source>
        <dbReference type="ARBA" id="ARBA00022801"/>
    </source>
</evidence>
<evidence type="ECO:0000259" key="7">
    <source>
        <dbReference type="Pfam" id="PF01432"/>
    </source>
</evidence>
<keyword evidence="1 6" id="KW-0645">Protease</keyword>
<evidence type="ECO:0000313" key="8">
    <source>
        <dbReference type="EMBL" id="MDZ5471523.1"/>
    </source>
</evidence>
<comment type="cofactor">
    <cofactor evidence="6">
        <name>Zn(2+)</name>
        <dbReference type="ChEBI" id="CHEBI:29105"/>
    </cofactor>
    <text evidence="6">Binds 1 zinc ion.</text>
</comment>
<dbReference type="EMBL" id="JAXOFX010000003">
    <property type="protein sequence ID" value="MDZ5471523.1"/>
    <property type="molecule type" value="Genomic_DNA"/>
</dbReference>
<dbReference type="Gene3D" id="1.10.1370.30">
    <property type="match status" value="1"/>
</dbReference>
<evidence type="ECO:0000256" key="2">
    <source>
        <dbReference type="ARBA" id="ARBA00022723"/>
    </source>
</evidence>
<keyword evidence="3 6" id="KW-0378">Hydrolase</keyword>
<sequence length="593" mass="69790">MKTTNNTEKWTLDSLYKGKGDSPEIIEFFQCLKEKVNELIDNLKIPSEKDWESIKHLILHMDDVTKRLEELKEFTLSLTSQDSSDEAAKQLDYQLSDLSREFSQLERLFYQTLNGMDGSIWEKMKEELSSPLYFYFLKQKERLSDTLHPEMENLIDELSIDGYRSWEALYQQSINKLKFTITVDGKEGVVTFGELAKYNSNSKRSIRLAAHEARVRTLNENEDLFASILNHLAGFRTKLYKQRGWDSVLKETLTLNKMSETTLKAMWDTIKDNNQMFQAYFQRKAKLLGVEKLSYFDLFYPISSAEETKKYSIKDAIEFISHKAYEHSFPVLSQFVKDSYDNRWIDSEIRPNKRQGGMAFAFPISQESRLFVNYNSEFNDVTVLAHELGHTFHATVLFDQPSFCQKYPMSLAETASTFNELIVTESTEGIPVEQRLSNIEEKINTAVLYLLYVQFHFHFELEMYNRKKAGKYLSAEELKSLIVAFQKEVFSDCLEHYQEFFWLHTPHFYYIDQPFYNFVYTFGFLFSNGLFEMSKTDPNFEKKYIELLKDTGIYSVEELSEKHLGIDLTKPVFWEKSIQLIKQQIEEFLEITK</sequence>
<organism evidence="8 9">
    <name type="scientific">Robertmurraya mangrovi</name>
    <dbReference type="NCBI Taxonomy" id="3098077"/>
    <lineage>
        <taxon>Bacteria</taxon>
        <taxon>Bacillati</taxon>
        <taxon>Bacillota</taxon>
        <taxon>Bacilli</taxon>
        <taxon>Bacillales</taxon>
        <taxon>Bacillaceae</taxon>
        <taxon>Robertmurraya</taxon>
    </lineage>
</organism>
<name>A0ABU5IWI1_9BACI</name>
<dbReference type="InterPro" id="IPR001567">
    <property type="entry name" value="Pept_M3A_M3B_dom"/>
</dbReference>
<keyword evidence="2 6" id="KW-0479">Metal-binding</keyword>
<protein>
    <submittedName>
        <fullName evidence="8">M3 family metallopeptidase</fullName>
    </submittedName>
</protein>
<dbReference type="RefSeq" id="WP_322445815.1">
    <property type="nucleotide sequence ID" value="NZ_JAXOFX010000003.1"/>
</dbReference>
<reference evidence="8 9" key="1">
    <citation type="submission" date="2023-11" db="EMBL/GenBank/DDBJ databases">
        <title>Bacillus jintuensis, isolated from a mudflat on the Beibu Gulf coast.</title>
        <authorList>
            <person name="Li M."/>
        </authorList>
    </citation>
    <scope>NUCLEOTIDE SEQUENCE [LARGE SCALE GENOMIC DNA]</scope>
    <source>
        <strain evidence="8 9">31A1R</strain>
    </source>
</reference>
<gene>
    <name evidence="8" type="ORF">SM124_07155</name>
</gene>
<evidence type="ECO:0000256" key="4">
    <source>
        <dbReference type="ARBA" id="ARBA00022833"/>
    </source>
</evidence>
<accession>A0ABU5IWI1</accession>
<dbReference type="SUPFAM" id="SSF55486">
    <property type="entry name" value="Metalloproteases ('zincins'), catalytic domain"/>
    <property type="match status" value="1"/>
</dbReference>
<evidence type="ECO:0000313" key="9">
    <source>
        <dbReference type="Proteomes" id="UP001290455"/>
    </source>
</evidence>
<keyword evidence="9" id="KW-1185">Reference proteome</keyword>
<evidence type="ECO:0000256" key="6">
    <source>
        <dbReference type="RuleBase" id="RU003435"/>
    </source>
</evidence>
<feature type="domain" description="Peptidase M3A/M3B catalytic" evidence="7">
    <location>
        <begin position="199"/>
        <end position="578"/>
    </location>
</feature>
<dbReference type="Pfam" id="PF01432">
    <property type="entry name" value="Peptidase_M3"/>
    <property type="match status" value="1"/>
</dbReference>
<dbReference type="Proteomes" id="UP001290455">
    <property type="component" value="Unassembled WGS sequence"/>
</dbReference>
<comment type="similarity">
    <text evidence="6">Belongs to the peptidase M3 family.</text>
</comment>
<keyword evidence="5 6" id="KW-0482">Metalloprotease</keyword>
<comment type="caution">
    <text evidence="8">The sequence shown here is derived from an EMBL/GenBank/DDBJ whole genome shotgun (WGS) entry which is preliminary data.</text>
</comment>
<proteinExistence type="inferred from homology"/>